<reference evidence="1 2" key="1">
    <citation type="submission" date="2023-09" db="EMBL/GenBank/DDBJ databases">
        <title>Multi-omics analysis of a traditional fermented food reveals byproduct-associated fungal strains for waste-to-food upcycling.</title>
        <authorList>
            <consortium name="Lawrence Berkeley National Laboratory"/>
            <person name="Rekdal V.M."/>
            <person name="Villalobos-Escobedo J.M."/>
            <person name="Rodriguez-Valeron N."/>
            <person name="Garcia M.O."/>
            <person name="Vasquez D.P."/>
            <person name="Damayanti I."/>
            <person name="Sorensen P.M."/>
            <person name="Baidoo E.E."/>
            <person name="De Carvalho A.C."/>
            <person name="Riley R."/>
            <person name="Lipzen A."/>
            <person name="He G."/>
            <person name="Yan M."/>
            <person name="Haridas S."/>
            <person name="Daum C."/>
            <person name="Yoshinaga Y."/>
            <person name="Ng V."/>
            <person name="Grigoriev I.V."/>
            <person name="Munk R."/>
            <person name="Nuraida L."/>
            <person name="Wijaya C.H."/>
            <person name="Morales P.-C."/>
            <person name="Keasling J.D."/>
        </authorList>
    </citation>
    <scope>NUCLEOTIDE SEQUENCE [LARGE SCALE GENOMIC DNA]</scope>
    <source>
        <strain evidence="1 2">FGSC 2613</strain>
    </source>
</reference>
<organism evidence="1 2">
    <name type="scientific">Neurospora intermedia</name>
    <dbReference type="NCBI Taxonomy" id="5142"/>
    <lineage>
        <taxon>Eukaryota</taxon>
        <taxon>Fungi</taxon>
        <taxon>Dikarya</taxon>
        <taxon>Ascomycota</taxon>
        <taxon>Pezizomycotina</taxon>
        <taxon>Sordariomycetes</taxon>
        <taxon>Sordariomycetidae</taxon>
        <taxon>Sordariales</taxon>
        <taxon>Sordariaceae</taxon>
        <taxon>Neurospora</taxon>
    </lineage>
</organism>
<dbReference type="Proteomes" id="UP001451303">
    <property type="component" value="Unassembled WGS sequence"/>
</dbReference>
<dbReference type="EMBL" id="JAVLET010000003">
    <property type="protein sequence ID" value="KAL0472650.1"/>
    <property type="molecule type" value="Genomic_DNA"/>
</dbReference>
<comment type="caution">
    <text evidence="1">The sequence shown here is derived from an EMBL/GenBank/DDBJ whole genome shotgun (WGS) entry which is preliminary data.</text>
</comment>
<proteinExistence type="predicted"/>
<evidence type="ECO:0000313" key="1">
    <source>
        <dbReference type="EMBL" id="KAL0472650.1"/>
    </source>
</evidence>
<sequence>MRPVLKYPPFFCSSIQHQVYFNILDGRRAKSTAKEKVAFLSCYSNRVLLGAKFSSLGLPRPAKTGIFFCIPTANRQIRRAFLACVVGP</sequence>
<evidence type="ECO:0000313" key="2">
    <source>
        <dbReference type="Proteomes" id="UP001451303"/>
    </source>
</evidence>
<name>A0ABR3DJ03_NEUIN</name>
<gene>
    <name evidence="1" type="ORF">QR685DRAFT_438054</name>
</gene>
<protein>
    <submittedName>
        <fullName evidence="1">Uncharacterized protein</fullName>
    </submittedName>
</protein>
<accession>A0ABR3DJ03</accession>
<keyword evidence="2" id="KW-1185">Reference proteome</keyword>